<keyword evidence="1 6" id="KW-0378">Hydrolase</keyword>
<evidence type="ECO:0000313" key="7">
    <source>
        <dbReference type="Proteomes" id="UP001597525"/>
    </source>
</evidence>
<keyword evidence="2" id="KW-0479">Metal-binding</keyword>
<dbReference type="InterPro" id="IPR007527">
    <property type="entry name" value="Znf_SWIM"/>
</dbReference>
<feature type="domain" description="SWIM-type" evidence="3">
    <location>
        <begin position="63"/>
        <end position="99"/>
    </location>
</feature>
<keyword evidence="2" id="KW-0862">Zinc</keyword>
<dbReference type="InterPro" id="IPR001650">
    <property type="entry name" value="Helicase_C-like"/>
</dbReference>
<sequence length="1114" mass="128607">MREISGKYRFTTTHLRNLSEVDLLSHYRLAEVPSRSAIHQLRVQSMGIDQAIFSLGGAMATDHQIQVLQQEDSLTVCCSCAADVPFLCYHEMLALIALITQKNYRSFFDVDSRRSIFLPYASRYGLDKEEMLDDYFTLLYDKGTLLVEPKHENILAVDAHAADKELSAIVQTKKSRAAWQPPEKKRILLLSKHRFYQQLRMELLDVDSTQNGKPKPPFVFVDPKPLLWKTKDIAEAKLYAALSSFQQNYTEEADETTLDALHVLCEHARDFPVYYHDQRISEKISSKSMRPINLALLDASIEISVFKRQPFYEIKAALLWNDERIPLKNLQLQHQYFFCRQDHFLLIRDLATLKLLEYFRKSPEILLVHASKYDEFVRHTLQPLEHMVHINYAFARAANSEEKVVFNNDQEHIIYFSQENSYINITPVMRYGTVEVALSSKKKIRSSDENGNVYEVERAWDIEDRFRQLVVRQHPEFAGQQQEMNYFYLHHQHFLADNWFLHAFEAWRNEGITLLGFQEMGITKLSPHKAKIAIHIVSGTDWFNVKLNTSFGDQQVSIKQLHRALRHKSKYIPLDDGSIGMLPDEWMAKIARYFQFGILEADLLKVPKIGLTAVEELFEDELLPREIREEVDELEKRLSNIKKRNTVKVPSMLKAQLRPYQLDGLRWLNQLDDLNLGGCLADDMGLGKTIQLIAHLLLQQEKGQHGINLIVAPTSLLFNWQQEFEKFAPSLKVICIQGASREQHYDSLKAYDVALISYGLLLSDINKLKKQPFNTLVLDESQAIKNPSSERYKAARLLTARIRFALTGTPIENSTFDLYGQLSFACPGLLGNRQFFKDTYATPIDRFEDGKRAKDLQQRIAPFILRRTKKQVVKELPEKTEMIIYCDMGAQQRAIYDSYEAELRDYLQGTSDDELQKSSMHVLAGLTRLRQICNAPFLLKEGYDAHISAKLDALVERVQDISGDHKILIFSQFVEMLDLIKAALDDAQIPSSYLTGKTKDRAKVVSEFQTDDEKRVFLISLKAGGVGLNLTAADYVFLVDPWWNPAVENQAIDRLYRIGQEKQVFAIRLICPNTVEEKIQRLQDKKRDLAGDMIKSDIDLTRKFSKQDWLDLLQ</sequence>
<evidence type="ECO:0000256" key="2">
    <source>
        <dbReference type="PROSITE-ProRule" id="PRU00325"/>
    </source>
</evidence>
<dbReference type="PANTHER" id="PTHR10799">
    <property type="entry name" value="SNF2/RAD54 HELICASE FAMILY"/>
    <property type="match status" value="1"/>
</dbReference>
<feature type="domain" description="Helicase ATP-binding" evidence="4">
    <location>
        <begin position="669"/>
        <end position="828"/>
    </location>
</feature>
<organism evidence="6 7">
    <name type="scientific">Sphingobacterium bambusae</name>
    <dbReference type="NCBI Taxonomy" id="662858"/>
    <lineage>
        <taxon>Bacteria</taxon>
        <taxon>Pseudomonadati</taxon>
        <taxon>Bacteroidota</taxon>
        <taxon>Sphingobacteriia</taxon>
        <taxon>Sphingobacteriales</taxon>
        <taxon>Sphingobacteriaceae</taxon>
        <taxon>Sphingobacterium</taxon>
    </lineage>
</organism>
<dbReference type="RefSeq" id="WP_320185257.1">
    <property type="nucleotide sequence ID" value="NZ_CP138332.1"/>
</dbReference>
<comment type="caution">
    <text evidence="6">The sequence shown here is derived from an EMBL/GenBank/DDBJ whole genome shotgun (WGS) entry which is preliminary data.</text>
</comment>
<dbReference type="CDD" id="cd18793">
    <property type="entry name" value="SF2_C_SNF"/>
    <property type="match status" value="1"/>
</dbReference>
<dbReference type="SMART" id="SM00490">
    <property type="entry name" value="HELICc"/>
    <property type="match status" value="1"/>
</dbReference>
<feature type="domain" description="Helicase C-terminal" evidence="5">
    <location>
        <begin position="950"/>
        <end position="1110"/>
    </location>
</feature>
<keyword evidence="2" id="KW-0863">Zinc-finger</keyword>
<proteinExistence type="predicted"/>
<dbReference type="InterPro" id="IPR013663">
    <property type="entry name" value="Helicase_SWF/SNF/SWI_bac"/>
</dbReference>
<dbReference type="Gene3D" id="3.40.50.300">
    <property type="entry name" value="P-loop containing nucleotide triphosphate hydrolases"/>
    <property type="match status" value="1"/>
</dbReference>
<dbReference type="InterPro" id="IPR000330">
    <property type="entry name" value="SNF2_N"/>
</dbReference>
<dbReference type="InterPro" id="IPR038718">
    <property type="entry name" value="SNF2-like_sf"/>
</dbReference>
<dbReference type="GO" id="GO:0004386">
    <property type="term" value="F:helicase activity"/>
    <property type="evidence" value="ECO:0007669"/>
    <property type="project" value="UniProtKB-KW"/>
</dbReference>
<dbReference type="CDD" id="cd18012">
    <property type="entry name" value="DEXQc_arch_SWI2_SNF2"/>
    <property type="match status" value="1"/>
</dbReference>
<evidence type="ECO:0000256" key="1">
    <source>
        <dbReference type="ARBA" id="ARBA00022801"/>
    </source>
</evidence>
<dbReference type="PROSITE" id="PS51194">
    <property type="entry name" value="HELICASE_CTER"/>
    <property type="match status" value="1"/>
</dbReference>
<accession>A0ABW6BH57</accession>
<keyword evidence="6" id="KW-0547">Nucleotide-binding</keyword>
<dbReference type="InterPro" id="IPR027417">
    <property type="entry name" value="P-loop_NTPase"/>
</dbReference>
<protein>
    <submittedName>
        <fullName evidence="6">DEAD/DEAH box helicase</fullName>
        <ecNumber evidence="6">3.6.4.-</ecNumber>
    </submittedName>
</protein>
<dbReference type="EC" id="3.6.4.-" evidence="6"/>
<evidence type="ECO:0000259" key="4">
    <source>
        <dbReference type="PROSITE" id="PS51192"/>
    </source>
</evidence>
<dbReference type="InterPro" id="IPR014001">
    <property type="entry name" value="Helicase_ATP-bd"/>
</dbReference>
<name>A0ABW6BH57_9SPHI</name>
<reference evidence="7" key="1">
    <citation type="journal article" date="2019" name="Int. J. Syst. Evol. Microbiol.">
        <title>The Global Catalogue of Microorganisms (GCM) 10K type strain sequencing project: providing services to taxonomists for standard genome sequencing and annotation.</title>
        <authorList>
            <consortium name="The Broad Institute Genomics Platform"/>
            <consortium name="The Broad Institute Genome Sequencing Center for Infectious Disease"/>
            <person name="Wu L."/>
            <person name="Ma J."/>
        </authorList>
    </citation>
    <scope>NUCLEOTIDE SEQUENCE [LARGE SCALE GENOMIC DNA]</scope>
    <source>
        <strain evidence="7">KCTC 22814</strain>
    </source>
</reference>
<dbReference type="PROSITE" id="PS50966">
    <property type="entry name" value="ZF_SWIM"/>
    <property type="match status" value="1"/>
</dbReference>
<dbReference type="SMART" id="SM00487">
    <property type="entry name" value="DEXDc"/>
    <property type="match status" value="1"/>
</dbReference>
<dbReference type="InterPro" id="IPR049730">
    <property type="entry name" value="SNF2/RAD54-like_C"/>
</dbReference>
<dbReference type="Proteomes" id="UP001597525">
    <property type="component" value="Unassembled WGS sequence"/>
</dbReference>
<dbReference type="Pfam" id="PF00271">
    <property type="entry name" value="Helicase_C"/>
    <property type="match status" value="1"/>
</dbReference>
<keyword evidence="6" id="KW-0067">ATP-binding</keyword>
<dbReference type="Pfam" id="PF00176">
    <property type="entry name" value="SNF2-rel_dom"/>
    <property type="match status" value="1"/>
</dbReference>
<dbReference type="Gene3D" id="3.40.50.10810">
    <property type="entry name" value="Tandem AAA-ATPase domain"/>
    <property type="match status" value="1"/>
</dbReference>
<evidence type="ECO:0000259" key="3">
    <source>
        <dbReference type="PROSITE" id="PS50966"/>
    </source>
</evidence>
<gene>
    <name evidence="6" type="ORF">ACFS7Y_14425</name>
</gene>
<dbReference type="EMBL" id="JBHUPB010000009">
    <property type="protein sequence ID" value="MFD2968592.1"/>
    <property type="molecule type" value="Genomic_DNA"/>
</dbReference>
<evidence type="ECO:0000259" key="5">
    <source>
        <dbReference type="PROSITE" id="PS51194"/>
    </source>
</evidence>
<keyword evidence="7" id="KW-1185">Reference proteome</keyword>
<dbReference type="PROSITE" id="PS51192">
    <property type="entry name" value="HELICASE_ATP_BIND_1"/>
    <property type="match status" value="1"/>
</dbReference>
<keyword evidence="6" id="KW-0347">Helicase</keyword>
<dbReference type="GO" id="GO:0016787">
    <property type="term" value="F:hydrolase activity"/>
    <property type="evidence" value="ECO:0007669"/>
    <property type="project" value="UniProtKB-KW"/>
</dbReference>
<dbReference type="Pfam" id="PF08455">
    <property type="entry name" value="SNF2_assoc"/>
    <property type="match status" value="1"/>
</dbReference>
<dbReference type="SUPFAM" id="SSF52540">
    <property type="entry name" value="P-loop containing nucleoside triphosphate hydrolases"/>
    <property type="match status" value="2"/>
</dbReference>
<evidence type="ECO:0000313" key="6">
    <source>
        <dbReference type="EMBL" id="MFD2968592.1"/>
    </source>
</evidence>